<feature type="chain" id="PRO_5022837305" description="Carboxypeptidase Q" evidence="21">
    <location>
        <begin position="21"/>
        <end position="519"/>
    </location>
</feature>
<keyword evidence="13" id="KW-0862">Zinc</keyword>
<evidence type="ECO:0000256" key="21">
    <source>
        <dbReference type="SAM" id="SignalP"/>
    </source>
</evidence>
<evidence type="ECO:0000256" key="13">
    <source>
        <dbReference type="ARBA" id="ARBA00022833"/>
    </source>
</evidence>
<keyword evidence="9" id="KW-0479">Metal-binding</keyword>
<evidence type="ECO:0000256" key="6">
    <source>
        <dbReference type="ARBA" id="ARBA00022525"/>
    </source>
</evidence>
<evidence type="ECO:0000256" key="12">
    <source>
        <dbReference type="ARBA" id="ARBA00022824"/>
    </source>
</evidence>
<evidence type="ECO:0000256" key="4">
    <source>
        <dbReference type="ARBA" id="ARBA00004613"/>
    </source>
</evidence>
<evidence type="ECO:0000256" key="8">
    <source>
        <dbReference type="ARBA" id="ARBA00022670"/>
    </source>
</evidence>
<evidence type="ECO:0000256" key="7">
    <source>
        <dbReference type="ARBA" id="ARBA00022645"/>
    </source>
</evidence>
<name>A0A5B2VJP5_9BACT</name>
<keyword evidence="15" id="KW-0482">Metalloprotease</keyword>
<comment type="caution">
    <text evidence="23">The sequence shown here is derived from an EMBL/GenBank/DDBJ whole genome shotgun (WGS) entry which is preliminary data.</text>
</comment>
<feature type="domain" description="Peptidase M28" evidence="22">
    <location>
        <begin position="288"/>
        <end position="490"/>
    </location>
</feature>
<dbReference type="PANTHER" id="PTHR12053:SF3">
    <property type="entry name" value="CARBOXYPEPTIDASE Q"/>
    <property type="match status" value="1"/>
</dbReference>
<dbReference type="Gene3D" id="3.40.630.10">
    <property type="entry name" value="Zn peptidases"/>
    <property type="match status" value="1"/>
</dbReference>
<reference evidence="23 24" key="1">
    <citation type="submission" date="2019-09" db="EMBL/GenBank/DDBJ databases">
        <title>Chitinophaga ginsengihumi sp. nov., isolated from soil of ginseng rhizosphere.</title>
        <authorList>
            <person name="Lee J."/>
        </authorList>
    </citation>
    <scope>NUCLEOTIDE SEQUENCE [LARGE SCALE GENOMIC DNA]</scope>
    <source>
        <strain evidence="23 24">BN140078</strain>
    </source>
</reference>
<dbReference type="GO" id="GO:0005764">
    <property type="term" value="C:lysosome"/>
    <property type="evidence" value="ECO:0007669"/>
    <property type="project" value="UniProtKB-SubCell"/>
</dbReference>
<dbReference type="RefSeq" id="WP_149840490.1">
    <property type="nucleotide sequence ID" value="NZ_VUOC01000004.1"/>
</dbReference>
<evidence type="ECO:0000256" key="9">
    <source>
        <dbReference type="ARBA" id="ARBA00022723"/>
    </source>
</evidence>
<dbReference type="AlphaFoldDB" id="A0A5B2VJP5"/>
<evidence type="ECO:0000256" key="11">
    <source>
        <dbReference type="ARBA" id="ARBA00022801"/>
    </source>
</evidence>
<evidence type="ECO:0000256" key="1">
    <source>
        <dbReference type="ARBA" id="ARBA00004240"/>
    </source>
</evidence>
<dbReference type="SUPFAM" id="SSF53187">
    <property type="entry name" value="Zn-dependent exopeptidases"/>
    <property type="match status" value="1"/>
</dbReference>
<evidence type="ECO:0000256" key="14">
    <source>
        <dbReference type="ARBA" id="ARBA00023034"/>
    </source>
</evidence>
<keyword evidence="8" id="KW-0645">Protease</keyword>
<comment type="subcellular location">
    <subcellularLocation>
        <location evidence="1">Endoplasmic reticulum</location>
    </subcellularLocation>
    <subcellularLocation>
        <location evidence="3">Golgi apparatus</location>
    </subcellularLocation>
    <subcellularLocation>
        <location evidence="2">Lysosome</location>
    </subcellularLocation>
    <subcellularLocation>
        <location evidence="4">Secreted</location>
    </subcellularLocation>
</comment>
<evidence type="ECO:0000256" key="5">
    <source>
        <dbReference type="ARBA" id="ARBA00014116"/>
    </source>
</evidence>
<keyword evidence="24" id="KW-1185">Reference proteome</keyword>
<dbReference type="GO" id="GO:0006508">
    <property type="term" value="P:proteolysis"/>
    <property type="evidence" value="ECO:0007669"/>
    <property type="project" value="UniProtKB-KW"/>
</dbReference>
<keyword evidence="7" id="KW-0121">Carboxypeptidase</keyword>
<keyword evidence="12" id="KW-0256">Endoplasmic reticulum</keyword>
<keyword evidence="18" id="KW-0458">Lysosome</keyword>
<reference evidence="23 24" key="2">
    <citation type="submission" date="2019-09" db="EMBL/GenBank/DDBJ databases">
        <authorList>
            <person name="Jin C."/>
        </authorList>
    </citation>
    <scope>NUCLEOTIDE SEQUENCE [LARGE SCALE GENOMIC DNA]</scope>
    <source>
        <strain evidence="23 24">BN140078</strain>
    </source>
</reference>
<evidence type="ECO:0000256" key="18">
    <source>
        <dbReference type="ARBA" id="ARBA00023228"/>
    </source>
</evidence>
<evidence type="ECO:0000256" key="2">
    <source>
        <dbReference type="ARBA" id="ARBA00004371"/>
    </source>
</evidence>
<dbReference type="Proteomes" id="UP000324611">
    <property type="component" value="Unassembled WGS sequence"/>
</dbReference>
<gene>
    <name evidence="23" type="ORF">F0L74_24205</name>
</gene>
<dbReference type="GO" id="GO:0046872">
    <property type="term" value="F:metal ion binding"/>
    <property type="evidence" value="ECO:0007669"/>
    <property type="project" value="UniProtKB-KW"/>
</dbReference>
<evidence type="ECO:0000256" key="10">
    <source>
        <dbReference type="ARBA" id="ARBA00022729"/>
    </source>
</evidence>
<evidence type="ECO:0000256" key="16">
    <source>
        <dbReference type="ARBA" id="ARBA00023145"/>
    </source>
</evidence>
<keyword evidence="16" id="KW-0865">Zymogen</keyword>
<evidence type="ECO:0000256" key="20">
    <source>
        <dbReference type="ARBA" id="ARBA00033328"/>
    </source>
</evidence>
<sequence length="519" mass="57469">MRRILFTAAAAMLLPICLFAQEEPVDQAMMQKIRTEGLEHSQIAVIAHYLTDVNGPRLTNSPGYKNAAKWAAQTMQQWGIKNTALEPWGEFGKSWSLAQSYLSLKAPYFQPVIAYPKAWSIGTKGAVTADVIMLDTLSEAAIDQAGAAIKGKIVIIRPRDTTIVSAFKAYATRYTDTTDLNKLPDMYMVHGSLSQYKEYFEKVYAVRRYLAAKGAVALLKANPHGRDGTLFADGGQYYAKGYNSPLPEMIVGTEELLRMYRLINSGHRVQLEMNIQSKSDSTDTKGYNVVGEIPGTDKDLKSQLVMIGGHLDSWHSGTGATDDGAGCIVMMEVMRILKTLGVQPKRTIRIALWGGEEQGLLGSFGYVKKHYGNPADMQLKPEQKNVSAYYNLDNGSGKIRGIFIQGNEAVRPIFKSWLAPFADLGATGITSSNTGSTDHLSFDAVGIPGFQFIQDPLEYETRTHHSNMDTYDHLSMDDMKQAATIIAAFVYNTAQRAEMMPRKPLPKPERFVFDLDFPL</sequence>
<evidence type="ECO:0000259" key="22">
    <source>
        <dbReference type="Pfam" id="PF04389"/>
    </source>
</evidence>
<dbReference type="PANTHER" id="PTHR12053">
    <property type="entry name" value="PROTEASE FAMILY M28 PLASMA GLUTAMATE CARBOXYPEPTIDASE-RELATED"/>
    <property type="match status" value="1"/>
</dbReference>
<keyword evidence="11 23" id="KW-0378">Hydrolase</keyword>
<dbReference type="EMBL" id="VUOC01000004">
    <property type="protein sequence ID" value="KAA2239311.1"/>
    <property type="molecule type" value="Genomic_DNA"/>
</dbReference>
<dbReference type="InterPro" id="IPR039866">
    <property type="entry name" value="CPQ"/>
</dbReference>
<dbReference type="Pfam" id="PF04389">
    <property type="entry name" value="Peptidase_M28"/>
    <property type="match status" value="1"/>
</dbReference>
<evidence type="ECO:0000256" key="15">
    <source>
        <dbReference type="ARBA" id="ARBA00023049"/>
    </source>
</evidence>
<dbReference type="Gene3D" id="3.50.30.30">
    <property type="match status" value="1"/>
</dbReference>
<protein>
    <recommendedName>
        <fullName evidence="5">Carboxypeptidase Q</fullName>
    </recommendedName>
    <alternativeName>
        <fullName evidence="20">Plasma glutamate carboxypeptidase</fullName>
    </alternativeName>
</protein>
<keyword evidence="6" id="KW-0964">Secreted</keyword>
<keyword evidence="17" id="KW-0325">Glycoprotein</keyword>
<evidence type="ECO:0000313" key="24">
    <source>
        <dbReference type="Proteomes" id="UP000324611"/>
    </source>
</evidence>
<evidence type="ECO:0000256" key="17">
    <source>
        <dbReference type="ARBA" id="ARBA00023180"/>
    </source>
</evidence>
<organism evidence="23 24">
    <name type="scientific">Chitinophaga agrisoli</name>
    <dbReference type="NCBI Taxonomy" id="2607653"/>
    <lineage>
        <taxon>Bacteria</taxon>
        <taxon>Pseudomonadati</taxon>
        <taxon>Bacteroidota</taxon>
        <taxon>Chitinophagia</taxon>
        <taxon>Chitinophagales</taxon>
        <taxon>Chitinophagaceae</taxon>
        <taxon>Chitinophaga</taxon>
    </lineage>
</organism>
<accession>A0A5B2VJP5</accession>
<evidence type="ECO:0000256" key="3">
    <source>
        <dbReference type="ARBA" id="ARBA00004555"/>
    </source>
</evidence>
<proteinExistence type="predicted"/>
<comment type="subunit">
    <text evidence="19">Homodimer. The monomeric form is inactive while the homodimer is active.</text>
</comment>
<keyword evidence="14" id="KW-0333">Golgi apparatus</keyword>
<dbReference type="InterPro" id="IPR007484">
    <property type="entry name" value="Peptidase_M28"/>
</dbReference>
<evidence type="ECO:0000313" key="23">
    <source>
        <dbReference type="EMBL" id="KAA2239311.1"/>
    </source>
</evidence>
<dbReference type="GO" id="GO:0005576">
    <property type="term" value="C:extracellular region"/>
    <property type="evidence" value="ECO:0007669"/>
    <property type="project" value="UniProtKB-SubCell"/>
</dbReference>
<evidence type="ECO:0000256" key="19">
    <source>
        <dbReference type="ARBA" id="ARBA00025833"/>
    </source>
</evidence>
<keyword evidence="10 21" id="KW-0732">Signal</keyword>
<dbReference type="GO" id="GO:0070573">
    <property type="term" value="F:metallodipeptidase activity"/>
    <property type="evidence" value="ECO:0007669"/>
    <property type="project" value="InterPro"/>
</dbReference>
<feature type="signal peptide" evidence="21">
    <location>
        <begin position="1"/>
        <end position="20"/>
    </location>
</feature>
<dbReference type="GO" id="GO:0004180">
    <property type="term" value="F:carboxypeptidase activity"/>
    <property type="evidence" value="ECO:0007669"/>
    <property type="project" value="UniProtKB-KW"/>
</dbReference>